<protein>
    <submittedName>
        <fullName evidence="2">Glutamate receptor 2.2, putative</fullName>
    </submittedName>
</protein>
<dbReference type="Proteomes" id="UP000002051">
    <property type="component" value="Chromosome 3"/>
</dbReference>
<feature type="signal peptide" evidence="1">
    <location>
        <begin position="1"/>
        <end position="26"/>
    </location>
</feature>
<gene>
    <name evidence="2" type="ordered locus">MTR_3g105605</name>
</gene>
<dbReference type="EMBL" id="CM001219">
    <property type="protein sequence ID" value="KEH35891.1"/>
    <property type="molecule type" value="Genomic_DNA"/>
</dbReference>
<sequence>MKKDNLILKFMVTCWCLVNLLGGILAQSKNESNIVVKVGAVIDISSNETVGKIGLSCINMSLSDFYLSHSHYKTRIQLIVRDSHRDVVAAAAHGNSY</sequence>
<reference evidence="2 4" key="2">
    <citation type="journal article" date="2014" name="BMC Genomics">
        <title>An improved genome release (version Mt4.0) for the model legume Medicago truncatula.</title>
        <authorList>
            <person name="Tang H."/>
            <person name="Krishnakumar V."/>
            <person name="Bidwell S."/>
            <person name="Rosen B."/>
            <person name="Chan A."/>
            <person name="Zhou S."/>
            <person name="Gentzbittel L."/>
            <person name="Childs K.L."/>
            <person name="Yandell M."/>
            <person name="Gundlach H."/>
            <person name="Mayer K.F."/>
            <person name="Schwartz D.C."/>
            <person name="Town C.D."/>
        </authorList>
    </citation>
    <scope>GENOME REANNOTATION</scope>
    <source>
        <strain evidence="2">A17</strain>
        <strain evidence="3 4">cv. Jemalong A17</strain>
    </source>
</reference>
<proteinExistence type="predicted"/>
<keyword evidence="4" id="KW-1185">Reference proteome</keyword>
<reference evidence="3" key="3">
    <citation type="submission" date="2015-04" db="UniProtKB">
        <authorList>
            <consortium name="EnsemblPlants"/>
        </authorList>
    </citation>
    <scope>IDENTIFICATION</scope>
    <source>
        <strain evidence="3">cv. Jemalong A17</strain>
    </source>
</reference>
<dbReference type="PANTHER" id="PTHR34836:SF1">
    <property type="entry name" value="OS09G0428600 PROTEIN"/>
    <property type="match status" value="1"/>
</dbReference>
<reference evidence="2 4" key="1">
    <citation type="journal article" date="2011" name="Nature">
        <title>The Medicago genome provides insight into the evolution of rhizobial symbioses.</title>
        <authorList>
            <person name="Young N.D."/>
            <person name="Debelle F."/>
            <person name="Oldroyd G.E."/>
            <person name="Geurts R."/>
            <person name="Cannon S.B."/>
            <person name="Udvardi M.K."/>
            <person name="Benedito V.A."/>
            <person name="Mayer K.F."/>
            <person name="Gouzy J."/>
            <person name="Schoof H."/>
            <person name="Van de Peer Y."/>
            <person name="Proost S."/>
            <person name="Cook D.R."/>
            <person name="Meyers B.C."/>
            <person name="Spannagl M."/>
            <person name="Cheung F."/>
            <person name="De Mita S."/>
            <person name="Krishnakumar V."/>
            <person name="Gundlach H."/>
            <person name="Zhou S."/>
            <person name="Mudge J."/>
            <person name="Bharti A.K."/>
            <person name="Murray J.D."/>
            <person name="Naoumkina M.A."/>
            <person name="Rosen B."/>
            <person name="Silverstein K.A."/>
            <person name="Tang H."/>
            <person name="Rombauts S."/>
            <person name="Zhao P.X."/>
            <person name="Zhou P."/>
            <person name="Barbe V."/>
            <person name="Bardou P."/>
            <person name="Bechner M."/>
            <person name="Bellec A."/>
            <person name="Berger A."/>
            <person name="Berges H."/>
            <person name="Bidwell S."/>
            <person name="Bisseling T."/>
            <person name="Choisne N."/>
            <person name="Couloux A."/>
            <person name="Denny R."/>
            <person name="Deshpande S."/>
            <person name="Dai X."/>
            <person name="Doyle J.J."/>
            <person name="Dudez A.M."/>
            <person name="Farmer A.D."/>
            <person name="Fouteau S."/>
            <person name="Franken C."/>
            <person name="Gibelin C."/>
            <person name="Gish J."/>
            <person name="Goldstein S."/>
            <person name="Gonzalez A.J."/>
            <person name="Green P.J."/>
            <person name="Hallab A."/>
            <person name="Hartog M."/>
            <person name="Hua A."/>
            <person name="Humphray S.J."/>
            <person name="Jeong D.H."/>
            <person name="Jing Y."/>
            <person name="Jocker A."/>
            <person name="Kenton S.M."/>
            <person name="Kim D.J."/>
            <person name="Klee K."/>
            <person name="Lai H."/>
            <person name="Lang C."/>
            <person name="Lin S."/>
            <person name="Macmil S.L."/>
            <person name="Magdelenat G."/>
            <person name="Matthews L."/>
            <person name="McCorrison J."/>
            <person name="Monaghan E.L."/>
            <person name="Mun J.H."/>
            <person name="Najar F.Z."/>
            <person name="Nicholson C."/>
            <person name="Noirot C."/>
            <person name="O'Bleness M."/>
            <person name="Paule C.R."/>
            <person name="Poulain J."/>
            <person name="Prion F."/>
            <person name="Qin B."/>
            <person name="Qu C."/>
            <person name="Retzel E.F."/>
            <person name="Riddle C."/>
            <person name="Sallet E."/>
            <person name="Samain S."/>
            <person name="Samson N."/>
            <person name="Sanders I."/>
            <person name="Saurat O."/>
            <person name="Scarpelli C."/>
            <person name="Schiex T."/>
            <person name="Segurens B."/>
            <person name="Severin A.J."/>
            <person name="Sherrier D.J."/>
            <person name="Shi R."/>
            <person name="Sims S."/>
            <person name="Singer S.R."/>
            <person name="Sinharoy S."/>
            <person name="Sterck L."/>
            <person name="Viollet A."/>
            <person name="Wang B.B."/>
            <person name="Wang K."/>
            <person name="Wang M."/>
            <person name="Wang X."/>
            <person name="Warfsmann J."/>
            <person name="Weissenbach J."/>
            <person name="White D.D."/>
            <person name="White J.D."/>
            <person name="Wiley G.B."/>
            <person name="Wincker P."/>
            <person name="Xing Y."/>
            <person name="Yang L."/>
            <person name="Yao Z."/>
            <person name="Ying F."/>
            <person name="Zhai J."/>
            <person name="Zhou L."/>
            <person name="Zuber A."/>
            <person name="Denarie J."/>
            <person name="Dixon R.A."/>
            <person name="May G.D."/>
            <person name="Schwartz D.C."/>
            <person name="Rogers J."/>
            <person name="Quetier F."/>
            <person name="Town C.D."/>
            <person name="Roe B.A."/>
        </authorList>
    </citation>
    <scope>NUCLEOTIDE SEQUENCE [LARGE SCALE GENOMIC DNA]</scope>
    <source>
        <strain evidence="2">A17</strain>
        <strain evidence="3 4">cv. Jemalong A17</strain>
    </source>
</reference>
<evidence type="ECO:0000313" key="4">
    <source>
        <dbReference type="Proteomes" id="UP000002051"/>
    </source>
</evidence>
<accession>A0A072V2L5</accession>
<evidence type="ECO:0000313" key="3">
    <source>
        <dbReference type="EnsemblPlants" id="KEH35891"/>
    </source>
</evidence>
<dbReference type="STRING" id="3880.A0A072V2L5"/>
<evidence type="ECO:0000256" key="1">
    <source>
        <dbReference type="SAM" id="SignalP"/>
    </source>
</evidence>
<dbReference type="EnsemblPlants" id="KEH35891">
    <property type="protein sequence ID" value="KEH35891"/>
    <property type="gene ID" value="MTR_3g105605"/>
</dbReference>
<dbReference type="PANTHER" id="PTHR34836">
    <property type="entry name" value="OS06G0188250 PROTEIN"/>
    <property type="match status" value="1"/>
</dbReference>
<keyword evidence="2" id="KW-0675">Receptor</keyword>
<feature type="chain" id="PRO_5014500196" evidence="1">
    <location>
        <begin position="27"/>
        <end position="97"/>
    </location>
</feature>
<organism evidence="2 4">
    <name type="scientific">Medicago truncatula</name>
    <name type="common">Barrel medic</name>
    <name type="synonym">Medicago tribuloides</name>
    <dbReference type="NCBI Taxonomy" id="3880"/>
    <lineage>
        <taxon>Eukaryota</taxon>
        <taxon>Viridiplantae</taxon>
        <taxon>Streptophyta</taxon>
        <taxon>Embryophyta</taxon>
        <taxon>Tracheophyta</taxon>
        <taxon>Spermatophyta</taxon>
        <taxon>Magnoliopsida</taxon>
        <taxon>eudicotyledons</taxon>
        <taxon>Gunneridae</taxon>
        <taxon>Pentapetalae</taxon>
        <taxon>rosids</taxon>
        <taxon>fabids</taxon>
        <taxon>Fabales</taxon>
        <taxon>Fabaceae</taxon>
        <taxon>Papilionoideae</taxon>
        <taxon>50 kb inversion clade</taxon>
        <taxon>NPAAA clade</taxon>
        <taxon>Hologalegina</taxon>
        <taxon>IRL clade</taxon>
        <taxon>Trifolieae</taxon>
        <taxon>Medicago</taxon>
    </lineage>
</organism>
<dbReference type="InterPro" id="IPR015683">
    <property type="entry name" value="Ionotropic_Glu_rcpt"/>
</dbReference>
<dbReference type="HOGENOM" id="CLU_168578_1_0_1"/>
<name>A0A072V2L5_MEDTR</name>
<dbReference type="AlphaFoldDB" id="A0A072V2L5"/>
<keyword evidence="1" id="KW-0732">Signal</keyword>
<evidence type="ECO:0000313" key="2">
    <source>
        <dbReference type="EMBL" id="KEH35891.1"/>
    </source>
</evidence>